<dbReference type="Pfam" id="PF10536">
    <property type="entry name" value="PMD"/>
    <property type="match status" value="1"/>
</dbReference>
<accession>A0ABU6USW9</accession>
<name>A0ABU6USW9_9FABA</name>
<feature type="region of interest" description="Disordered" evidence="1">
    <location>
        <begin position="255"/>
        <end position="279"/>
    </location>
</feature>
<evidence type="ECO:0000259" key="2">
    <source>
        <dbReference type="Pfam" id="PF10536"/>
    </source>
</evidence>
<protein>
    <recommendedName>
        <fullName evidence="2">Aminotransferase-like plant mobile domain-containing protein</fullName>
    </recommendedName>
</protein>
<feature type="compositionally biased region" description="Acidic residues" evidence="1">
    <location>
        <begin position="130"/>
        <end position="146"/>
    </location>
</feature>
<feature type="domain" description="Aminotransferase-like plant mobile" evidence="2">
    <location>
        <begin position="2"/>
        <end position="115"/>
    </location>
</feature>
<gene>
    <name evidence="3" type="ORF">PIB30_087491</name>
</gene>
<evidence type="ECO:0000256" key="1">
    <source>
        <dbReference type="SAM" id="MobiDB-lite"/>
    </source>
</evidence>
<dbReference type="Proteomes" id="UP001341840">
    <property type="component" value="Unassembled WGS sequence"/>
</dbReference>
<dbReference type="PANTHER" id="PTHR46033">
    <property type="entry name" value="PROTEIN MAIN-LIKE 2"/>
    <property type="match status" value="1"/>
</dbReference>
<dbReference type="InterPro" id="IPR019557">
    <property type="entry name" value="AminoTfrase-like_pln_mobile"/>
</dbReference>
<dbReference type="InterPro" id="IPR044824">
    <property type="entry name" value="MAIN-like"/>
</dbReference>
<feature type="compositionally biased region" description="Low complexity" evidence="1">
    <location>
        <begin position="351"/>
        <end position="366"/>
    </location>
</feature>
<evidence type="ECO:0000313" key="3">
    <source>
        <dbReference type="EMBL" id="MED6164209.1"/>
    </source>
</evidence>
<organism evidence="3 4">
    <name type="scientific">Stylosanthes scabra</name>
    <dbReference type="NCBI Taxonomy" id="79078"/>
    <lineage>
        <taxon>Eukaryota</taxon>
        <taxon>Viridiplantae</taxon>
        <taxon>Streptophyta</taxon>
        <taxon>Embryophyta</taxon>
        <taxon>Tracheophyta</taxon>
        <taxon>Spermatophyta</taxon>
        <taxon>Magnoliopsida</taxon>
        <taxon>eudicotyledons</taxon>
        <taxon>Gunneridae</taxon>
        <taxon>Pentapetalae</taxon>
        <taxon>rosids</taxon>
        <taxon>fabids</taxon>
        <taxon>Fabales</taxon>
        <taxon>Fabaceae</taxon>
        <taxon>Papilionoideae</taxon>
        <taxon>50 kb inversion clade</taxon>
        <taxon>dalbergioids sensu lato</taxon>
        <taxon>Dalbergieae</taxon>
        <taxon>Pterocarpus clade</taxon>
        <taxon>Stylosanthes</taxon>
    </lineage>
</organism>
<feature type="region of interest" description="Disordered" evidence="1">
    <location>
        <begin position="311"/>
        <end position="371"/>
    </location>
</feature>
<reference evidence="3 4" key="1">
    <citation type="journal article" date="2023" name="Plants (Basel)">
        <title>Bridging the Gap: Combining Genomics and Transcriptomics Approaches to Understand Stylosanthes scabra, an Orphan Legume from the Brazilian Caatinga.</title>
        <authorList>
            <person name="Ferreira-Neto J.R.C."/>
            <person name="da Silva M.D."/>
            <person name="Binneck E."/>
            <person name="de Melo N.F."/>
            <person name="da Silva R.H."/>
            <person name="de Melo A.L.T.M."/>
            <person name="Pandolfi V."/>
            <person name="Bustamante F.O."/>
            <person name="Brasileiro-Vidal A.C."/>
            <person name="Benko-Iseppon A.M."/>
        </authorList>
    </citation>
    <scope>NUCLEOTIDE SEQUENCE [LARGE SCALE GENOMIC DNA]</scope>
    <source>
        <tissue evidence="3">Leaves</tissue>
    </source>
</reference>
<feature type="region of interest" description="Disordered" evidence="1">
    <location>
        <begin position="130"/>
        <end position="196"/>
    </location>
</feature>
<feature type="compositionally biased region" description="Basic and acidic residues" evidence="1">
    <location>
        <begin position="311"/>
        <end position="320"/>
    </location>
</feature>
<sequence length="418" mass="47154">MWTPYDEHRLGPNVVPDNIYTRANLWNAPSPLISFECVEWGPTDRIMRQFGLAQSFPAEPRSLANKHNECLTGPKCKNWRNEHRDLIGEWLNRVPVWVPGYPPPVGVPVDEYITWHNRDYKAFMHLSAFEEEQGQHEDEDEPEEQPEQPQQECYVPYHSPTPIEIPPQENNQETMFPPHGSTPQPPSFPESSDRQLSSYPQLMYSMAPYLAERMESQVFNAVYSSVNDFDMRQRNQTMPGRLSVDSHFHASAASAASTHSAARQSFDSSRSLNVRGIGDDGVRRANTAARIDLNFNASSIQEDEEAARYMRYRDTNRLNTDDGDEDEDEDEDEKEEKDYLVTDGGDVDTEASNCAGDASASAAAASTPKLAGKGYDFRIEHSRRSPNRFTPSGWSTKALKQGASGVVKNVSNLFGKKK</sequence>
<evidence type="ECO:0000313" key="4">
    <source>
        <dbReference type="Proteomes" id="UP001341840"/>
    </source>
</evidence>
<dbReference type="PANTHER" id="PTHR46033:SF8">
    <property type="entry name" value="PROTEIN MAINTENANCE OF MERISTEMS-LIKE"/>
    <property type="match status" value="1"/>
</dbReference>
<feature type="compositionally biased region" description="Acidic residues" evidence="1">
    <location>
        <begin position="321"/>
        <end position="335"/>
    </location>
</feature>
<comment type="caution">
    <text evidence="3">The sequence shown here is derived from an EMBL/GenBank/DDBJ whole genome shotgun (WGS) entry which is preliminary data.</text>
</comment>
<keyword evidence="4" id="KW-1185">Reference proteome</keyword>
<feature type="compositionally biased region" description="Polar residues" evidence="1">
    <location>
        <begin position="263"/>
        <end position="272"/>
    </location>
</feature>
<proteinExistence type="predicted"/>
<dbReference type="EMBL" id="JASCZI010122373">
    <property type="protein sequence ID" value="MED6164209.1"/>
    <property type="molecule type" value="Genomic_DNA"/>
</dbReference>